<dbReference type="EMBL" id="PGTY01000001">
    <property type="protein sequence ID" value="PJI93053.1"/>
    <property type="molecule type" value="Genomic_DNA"/>
</dbReference>
<dbReference type="InterPro" id="IPR003726">
    <property type="entry name" value="HCY_dom"/>
</dbReference>
<evidence type="ECO:0000256" key="2">
    <source>
        <dbReference type="ARBA" id="ARBA00022679"/>
    </source>
</evidence>
<keyword evidence="3 4" id="KW-0479">Metal-binding</keyword>
<dbReference type="Gene3D" id="3.20.20.330">
    <property type="entry name" value="Homocysteine-binding-like domain"/>
    <property type="match status" value="1"/>
</dbReference>
<feature type="binding site" evidence="3 4">
    <location>
        <position position="194"/>
    </location>
    <ligand>
        <name>Zn(2+)</name>
        <dbReference type="ChEBI" id="CHEBI:29105"/>
    </ligand>
</feature>
<dbReference type="Pfam" id="PF02574">
    <property type="entry name" value="S-methyl_trans"/>
    <property type="match status" value="1"/>
</dbReference>
<dbReference type="GO" id="GO:0008270">
    <property type="term" value="F:zinc ion binding"/>
    <property type="evidence" value="ECO:0007669"/>
    <property type="project" value="InterPro"/>
</dbReference>
<dbReference type="GO" id="GO:0032259">
    <property type="term" value="P:methylation"/>
    <property type="evidence" value="ECO:0007669"/>
    <property type="project" value="UniProtKB-KW"/>
</dbReference>
<dbReference type="PIRSF" id="PIRSF037505">
    <property type="entry name" value="Betaine_HMT"/>
    <property type="match status" value="1"/>
</dbReference>
<dbReference type="SUPFAM" id="SSF82282">
    <property type="entry name" value="Homocysteine S-methyltransferase"/>
    <property type="match status" value="1"/>
</dbReference>
<dbReference type="PANTHER" id="PTHR11103">
    <property type="entry name" value="SLR1189 PROTEIN"/>
    <property type="match status" value="1"/>
</dbReference>
<dbReference type="InterPro" id="IPR036589">
    <property type="entry name" value="HCY_dom_sf"/>
</dbReference>
<evidence type="ECO:0000313" key="7">
    <source>
        <dbReference type="Proteomes" id="UP000228531"/>
    </source>
</evidence>
<dbReference type="OrthoDB" id="9803687at2"/>
<evidence type="ECO:0000256" key="3">
    <source>
        <dbReference type="PIRSR" id="PIRSR037505-2"/>
    </source>
</evidence>
<evidence type="ECO:0000259" key="5">
    <source>
        <dbReference type="PROSITE" id="PS50970"/>
    </source>
</evidence>
<reference evidence="6 7" key="1">
    <citation type="submission" date="2017-11" db="EMBL/GenBank/DDBJ databases">
        <title>Genomic Encyclopedia of Archaeal and Bacterial Type Strains, Phase II (KMG-II): From Individual Species to Whole Genera.</title>
        <authorList>
            <person name="Goeker M."/>
        </authorList>
    </citation>
    <scope>NUCLEOTIDE SEQUENCE [LARGE SCALE GENOMIC DNA]</scope>
    <source>
        <strain evidence="6 7">DSM 29128</strain>
    </source>
</reference>
<dbReference type="PROSITE" id="PS50970">
    <property type="entry name" value="HCY"/>
    <property type="match status" value="1"/>
</dbReference>
<evidence type="ECO:0000256" key="1">
    <source>
        <dbReference type="ARBA" id="ARBA00022603"/>
    </source>
</evidence>
<evidence type="ECO:0000313" key="6">
    <source>
        <dbReference type="EMBL" id="PJI93053.1"/>
    </source>
</evidence>
<keyword evidence="3 4" id="KW-0862">Zinc</keyword>
<accession>A0A2M8WQ47</accession>
<protein>
    <submittedName>
        <fullName evidence="6">Homocysteine S-methyltransferase</fullName>
    </submittedName>
</protein>
<feature type="binding site" evidence="3 4">
    <location>
        <position position="268"/>
    </location>
    <ligand>
        <name>Zn(2+)</name>
        <dbReference type="ChEBI" id="CHEBI:29105"/>
    </ligand>
</feature>
<dbReference type="InterPro" id="IPR017226">
    <property type="entry name" value="BHMT-like"/>
</dbReference>
<organism evidence="6 7">
    <name type="scientific">Yoonia maricola</name>
    <dbReference type="NCBI Taxonomy" id="420999"/>
    <lineage>
        <taxon>Bacteria</taxon>
        <taxon>Pseudomonadati</taxon>
        <taxon>Pseudomonadota</taxon>
        <taxon>Alphaproteobacteria</taxon>
        <taxon>Rhodobacterales</taxon>
        <taxon>Paracoccaceae</taxon>
        <taxon>Yoonia</taxon>
    </lineage>
</organism>
<dbReference type="GO" id="GO:0009086">
    <property type="term" value="P:methionine biosynthetic process"/>
    <property type="evidence" value="ECO:0007669"/>
    <property type="project" value="InterPro"/>
</dbReference>
<proteinExistence type="predicted"/>
<comment type="caution">
    <text evidence="6">The sequence shown here is derived from an EMBL/GenBank/DDBJ whole genome shotgun (WGS) entry which is preliminary data.</text>
</comment>
<evidence type="ECO:0000256" key="4">
    <source>
        <dbReference type="PROSITE-ProRule" id="PRU00333"/>
    </source>
</evidence>
<dbReference type="GO" id="GO:0008168">
    <property type="term" value="F:methyltransferase activity"/>
    <property type="evidence" value="ECO:0007669"/>
    <property type="project" value="UniProtKB-UniRule"/>
</dbReference>
<dbReference type="RefSeq" id="WP_100367800.1">
    <property type="nucleotide sequence ID" value="NZ_PGTY01000001.1"/>
</dbReference>
<keyword evidence="2 4" id="KW-0808">Transferase</keyword>
<gene>
    <name evidence="6" type="ORF">BC777_1921</name>
</gene>
<sequence>MKDIILLDGGMGQELVHRAGDRPTPLWSTQVMIDHPGLVAEVHADYRNAGATVHTTNTYAILRDRLDGTGLEDKFEALYDAALTEAKDAGVLAGAMGPLGASYRPDLLPAHDIAVATYTEVAERLAPEVDLIICETVASVAHARAVLEAAAPTGKPVWVALTVNDSDGTKLRSGEPLSDVLAVTQDASALLANCSSPEAIDTAISVLATGDKAFGGYANGFTQISEGFLGDKPTVDALSARQDLGPDAYAAFAMGWIARGATIVGGCCEVGPAHITKLAQEIRTAGHRIVAP</sequence>
<dbReference type="Proteomes" id="UP000228531">
    <property type="component" value="Unassembled WGS sequence"/>
</dbReference>
<dbReference type="PANTHER" id="PTHR11103:SF18">
    <property type="entry name" value="SLR1189 PROTEIN"/>
    <property type="match status" value="1"/>
</dbReference>
<keyword evidence="1 4" id="KW-0489">Methyltransferase</keyword>
<name>A0A2M8WQ47_9RHOB</name>
<dbReference type="AlphaFoldDB" id="A0A2M8WQ47"/>
<comment type="cofactor">
    <cofactor evidence="3">
        <name>Zn(2+)</name>
        <dbReference type="ChEBI" id="CHEBI:29105"/>
    </cofactor>
    <text evidence="3">Binds 1 zinc ion per subunit.</text>
</comment>
<feature type="binding site" evidence="3 4">
    <location>
        <position position="267"/>
    </location>
    <ligand>
        <name>Zn(2+)</name>
        <dbReference type="ChEBI" id="CHEBI:29105"/>
    </ligand>
</feature>
<keyword evidence="7" id="KW-1185">Reference proteome</keyword>
<feature type="domain" description="Hcy-binding" evidence="5">
    <location>
        <begin position="1"/>
        <end position="282"/>
    </location>
</feature>